<evidence type="ECO:0000256" key="2">
    <source>
        <dbReference type="ARBA" id="ARBA00022448"/>
    </source>
</evidence>
<keyword evidence="4 7" id="KW-0812">Transmembrane</keyword>
<dbReference type="PANTHER" id="PTHR23513:SF11">
    <property type="entry name" value="STAPHYLOFERRIN A TRANSPORTER"/>
    <property type="match status" value="1"/>
</dbReference>
<dbReference type="PROSITE" id="PS50850">
    <property type="entry name" value="MFS"/>
    <property type="match status" value="1"/>
</dbReference>
<evidence type="ECO:0000313" key="9">
    <source>
        <dbReference type="EMBL" id="ARU61127.1"/>
    </source>
</evidence>
<name>A0A1Y0IKV3_9BACL</name>
<keyword evidence="2" id="KW-0813">Transport</keyword>
<comment type="subcellular location">
    <subcellularLocation>
        <location evidence="1">Cell membrane</location>
        <topology evidence="1">Multi-pass membrane protein</topology>
    </subcellularLocation>
</comment>
<protein>
    <recommendedName>
        <fullName evidence="8">Major facilitator superfamily (MFS) profile domain-containing protein</fullName>
    </recommendedName>
</protein>
<sequence length="415" mass="45594">MFGVLKDRRIQYLLTANVFSSIGSGITMIAVPWLLVNRAGGDQIFGYATLFSTLLLFFASPYIGVLIDRISRKKTLLFAEYMGLTTVLVFALWGYVTGQFETWQLIAIHFGGSLYYSIYFPTKFAFIQEIFDKGQYRSLNSVLEVQNQFATMISGGLASLVIDKVFLSHLLVVDAMTYLIGAVLIFLVPYQPQRKDNAAANVSFFANIKEGYHYLKTKPLLNLYLISALMPFIGVMMGNYLFPIYVTKTLGASATVLGLGSTIYAIGAIVAGLTIPYLMNRLNSYRTTIATGVVYAVAITMTAMFPAALIFIAMQFLHGWGNAGIRVARNTVLMEIVPNHLIGRINSFFNAFGMAMRVSLLTLFTQTIIYTGATGSLYILSALMITAAIGVVSSRKLFFPGPDSSSTVPKNNALS</sequence>
<accession>A0A1Y0IKV3</accession>
<evidence type="ECO:0000256" key="6">
    <source>
        <dbReference type="ARBA" id="ARBA00023136"/>
    </source>
</evidence>
<organism evidence="9 10">
    <name type="scientific">Tumebacillus avium</name>
    <dbReference type="NCBI Taxonomy" id="1903704"/>
    <lineage>
        <taxon>Bacteria</taxon>
        <taxon>Bacillati</taxon>
        <taxon>Bacillota</taxon>
        <taxon>Bacilli</taxon>
        <taxon>Bacillales</taxon>
        <taxon>Alicyclobacillaceae</taxon>
        <taxon>Tumebacillus</taxon>
    </lineage>
</organism>
<keyword evidence="6 7" id="KW-0472">Membrane</keyword>
<dbReference type="InterPro" id="IPR020846">
    <property type="entry name" value="MFS_dom"/>
</dbReference>
<feature type="transmembrane region" description="Helical" evidence="7">
    <location>
        <begin position="102"/>
        <end position="120"/>
    </location>
</feature>
<feature type="domain" description="Major facilitator superfamily (MFS) profile" evidence="8">
    <location>
        <begin position="9"/>
        <end position="405"/>
    </location>
</feature>
<evidence type="ECO:0000256" key="7">
    <source>
        <dbReference type="SAM" id="Phobius"/>
    </source>
</evidence>
<gene>
    <name evidence="9" type="ORF">CBW65_08860</name>
</gene>
<evidence type="ECO:0000256" key="4">
    <source>
        <dbReference type="ARBA" id="ARBA00022692"/>
    </source>
</evidence>
<feature type="transmembrane region" description="Helical" evidence="7">
    <location>
        <begin position="76"/>
        <end position="96"/>
    </location>
</feature>
<dbReference type="AlphaFoldDB" id="A0A1Y0IKV3"/>
<feature type="transmembrane region" description="Helical" evidence="7">
    <location>
        <begin position="141"/>
        <end position="162"/>
    </location>
</feature>
<dbReference type="OrthoDB" id="9775268at2"/>
<dbReference type="GO" id="GO:0005886">
    <property type="term" value="C:plasma membrane"/>
    <property type="evidence" value="ECO:0007669"/>
    <property type="project" value="UniProtKB-SubCell"/>
</dbReference>
<evidence type="ECO:0000313" key="10">
    <source>
        <dbReference type="Proteomes" id="UP000195437"/>
    </source>
</evidence>
<keyword evidence="3" id="KW-1003">Cell membrane</keyword>
<dbReference type="PANTHER" id="PTHR23513">
    <property type="entry name" value="INTEGRAL MEMBRANE EFFLUX PROTEIN-RELATED"/>
    <property type="match status" value="1"/>
</dbReference>
<feature type="transmembrane region" description="Helical" evidence="7">
    <location>
        <begin position="12"/>
        <end position="35"/>
    </location>
</feature>
<dbReference type="EMBL" id="CP021434">
    <property type="protein sequence ID" value="ARU61127.1"/>
    <property type="molecule type" value="Genomic_DNA"/>
</dbReference>
<keyword evidence="10" id="KW-1185">Reference proteome</keyword>
<evidence type="ECO:0000256" key="5">
    <source>
        <dbReference type="ARBA" id="ARBA00022989"/>
    </source>
</evidence>
<dbReference type="Pfam" id="PF05977">
    <property type="entry name" value="MFS_3"/>
    <property type="match status" value="1"/>
</dbReference>
<dbReference type="RefSeq" id="WP_087456509.1">
    <property type="nucleotide sequence ID" value="NZ_CP021434.1"/>
</dbReference>
<dbReference type="SUPFAM" id="SSF103473">
    <property type="entry name" value="MFS general substrate transporter"/>
    <property type="match status" value="1"/>
</dbReference>
<feature type="transmembrane region" description="Helical" evidence="7">
    <location>
        <begin position="262"/>
        <end position="280"/>
    </location>
</feature>
<evidence type="ECO:0000259" key="8">
    <source>
        <dbReference type="PROSITE" id="PS50850"/>
    </source>
</evidence>
<feature type="transmembrane region" description="Helical" evidence="7">
    <location>
        <begin position="47"/>
        <end position="67"/>
    </location>
</feature>
<feature type="transmembrane region" description="Helical" evidence="7">
    <location>
        <begin position="168"/>
        <end position="188"/>
    </location>
</feature>
<feature type="transmembrane region" description="Helical" evidence="7">
    <location>
        <begin position="292"/>
        <end position="317"/>
    </location>
</feature>
<evidence type="ECO:0000256" key="3">
    <source>
        <dbReference type="ARBA" id="ARBA00022475"/>
    </source>
</evidence>
<dbReference type="CDD" id="cd06173">
    <property type="entry name" value="MFS_MefA_like"/>
    <property type="match status" value="1"/>
</dbReference>
<dbReference type="KEGG" id="tum:CBW65_08860"/>
<keyword evidence="5 7" id="KW-1133">Transmembrane helix</keyword>
<dbReference type="Proteomes" id="UP000195437">
    <property type="component" value="Chromosome"/>
</dbReference>
<feature type="transmembrane region" description="Helical" evidence="7">
    <location>
        <begin position="368"/>
        <end position="392"/>
    </location>
</feature>
<dbReference type="Gene3D" id="1.20.1250.20">
    <property type="entry name" value="MFS general substrate transporter like domains"/>
    <property type="match status" value="1"/>
</dbReference>
<dbReference type="InterPro" id="IPR036259">
    <property type="entry name" value="MFS_trans_sf"/>
</dbReference>
<proteinExistence type="predicted"/>
<dbReference type="GO" id="GO:0022857">
    <property type="term" value="F:transmembrane transporter activity"/>
    <property type="evidence" value="ECO:0007669"/>
    <property type="project" value="InterPro"/>
</dbReference>
<feature type="transmembrane region" description="Helical" evidence="7">
    <location>
        <begin position="221"/>
        <end position="242"/>
    </location>
</feature>
<reference evidence="10" key="1">
    <citation type="submission" date="2017-05" db="EMBL/GenBank/DDBJ databases">
        <authorList>
            <person name="Sung H."/>
        </authorList>
    </citation>
    <scope>NUCLEOTIDE SEQUENCE [LARGE SCALE GENOMIC DNA]</scope>
    <source>
        <strain evidence="10">AR23208</strain>
    </source>
</reference>
<dbReference type="InterPro" id="IPR010290">
    <property type="entry name" value="TM_effector"/>
</dbReference>
<evidence type="ECO:0000256" key="1">
    <source>
        <dbReference type="ARBA" id="ARBA00004651"/>
    </source>
</evidence>